<protein>
    <submittedName>
        <fullName evidence="1">Winged helix DNA-binding protein</fullName>
    </submittedName>
</protein>
<dbReference type="InterPro" id="IPR036390">
    <property type="entry name" value="WH_DNA-bd_sf"/>
</dbReference>
<dbReference type="EMBL" id="JACDQQ010000294">
    <property type="protein sequence ID" value="MBA0083932.1"/>
    <property type="molecule type" value="Genomic_DNA"/>
</dbReference>
<keyword evidence="2" id="KW-1185">Reference proteome</keyword>
<dbReference type="SUPFAM" id="SSF46785">
    <property type="entry name" value="Winged helix' DNA-binding domain"/>
    <property type="match status" value="1"/>
</dbReference>
<organism evidence="1 2">
    <name type="scientific">Candidatus Acidiferrum panamense</name>
    <dbReference type="NCBI Taxonomy" id="2741543"/>
    <lineage>
        <taxon>Bacteria</taxon>
        <taxon>Pseudomonadati</taxon>
        <taxon>Acidobacteriota</taxon>
        <taxon>Terriglobia</taxon>
        <taxon>Candidatus Acidiferrales</taxon>
        <taxon>Candidatus Acidiferrum</taxon>
    </lineage>
</organism>
<dbReference type="AlphaFoldDB" id="A0A7V8NM80"/>
<keyword evidence="1" id="KW-0238">DNA-binding</keyword>
<name>A0A7V8NM80_9BACT</name>
<evidence type="ECO:0000313" key="2">
    <source>
        <dbReference type="Proteomes" id="UP000567293"/>
    </source>
</evidence>
<dbReference type="Gene3D" id="1.10.10.10">
    <property type="entry name" value="Winged helix-like DNA-binding domain superfamily/Winged helix DNA-binding domain"/>
    <property type="match status" value="1"/>
</dbReference>
<evidence type="ECO:0000313" key="1">
    <source>
        <dbReference type="EMBL" id="MBA0083932.1"/>
    </source>
</evidence>
<sequence>FAMDSTTLTRTLRLLLKQGWVSVRRGKDRRERLFSLTETGKRRLAKAQPYWQSAEQRLRRKLGDAGWKSMKDTVSRVTKAGAQA</sequence>
<dbReference type="GO" id="GO:0003677">
    <property type="term" value="F:DNA binding"/>
    <property type="evidence" value="ECO:0007669"/>
    <property type="project" value="UniProtKB-KW"/>
</dbReference>
<accession>A0A7V8NM80</accession>
<dbReference type="Proteomes" id="UP000567293">
    <property type="component" value="Unassembled WGS sequence"/>
</dbReference>
<reference evidence="1" key="1">
    <citation type="submission" date="2020-06" db="EMBL/GenBank/DDBJ databases">
        <title>Legume-microbial interactions unlock mineral nutrients during tropical forest succession.</title>
        <authorList>
            <person name="Epihov D.Z."/>
        </authorList>
    </citation>
    <scope>NUCLEOTIDE SEQUENCE [LARGE SCALE GENOMIC DNA]</scope>
    <source>
        <strain evidence="1">Pan2503</strain>
    </source>
</reference>
<gene>
    <name evidence="1" type="ORF">HRJ53_02955</name>
</gene>
<proteinExistence type="predicted"/>
<comment type="caution">
    <text evidence="1">The sequence shown here is derived from an EMBL/GenBank/DDBJ whole genome shotgun (WGS) entry which is preliminary data.</text>
</comment>
<feature type="non-terminal residue" evidence="1">
    <location>
        <position position="1"/>
    </location>
</feature>
<dbReference type="InterPro" id="IPR036388">
    <property type="entry name" value="WH-like_DNA-bd_sf"/>
</dbReference>